<evidence type="ECO:0000256" key="5">
    <source>
        <dbReference type="ARBA" id="ARBA00022692"/>
    </source>
</evidence>
<dbReference type="RefSeq" id="WP_184388723.1">
    <property type="nucleotide sequence ID" value="NZ_BAAAJD010000020.1"/>
</dbReference>
<protein>
    <submittedName>
        <fullName evidence="10">Putative spermidine/putrescine transport system permease protein</fullName>
    </submittedName>
</protein>
<dbReference type="GO" id="GO:0005886">
    <property type="term" value="C:plasma membrane"/>
    <property type="evidence" value="ECO:0007669"/>
    <property type="project" value="UniProtKB-SubCell"/>
</dbReference>
<evidence type="ECO:0000256" key="7">
    <source>
        <dbReference type="ARBA" id="ARBA00023136"/>
    </source>
</evidence>
<keyword evidence="3" id="KW-1003">Cell membrane</keyword>
<evidence type="ECO:0000256" key="3">
    <source>
        <dbReference type="ARBA" id="ARBA00022475"/>
    </source>
</evidence>
<keyword evidence="11" id="KW-1185">Reference proteome</keyword>
<dbReference type="CDD" id="cd06261">
    <property type="entry name" value="TM_PBP2"/>
    <property type="match status" value="1"/>
</dbReference>
<keyword evidence="5 8" id="KW-0812">Transmembrane</keyword>
<dbReference type="GO" id="GO:0055085">
    <property type="term" value="P:transmembrane transport"/>
    <property type="evidence" value="ECO:0007669"/>
    <property type="project" value="InterPro"/>
</dbReference>
<feature type="transmembrane region" description="Helical" evidence="8">
    <location>
        <begin position="150"/>
        <end position="173"/>
    </location>
</feature>
<comment type="caution">
    <text evidence="10">The sequence shown here is derived from an EMBL/GenBank/DDBJ whole genome shotgun (WGS) entry which is preliminary data.</text>
</comment>
<dbReference type="PANTHER" id="PTHR43357:SF4">
    <property type="entry name" value="INNER MEMBRANE ABC TRANSPORTER PERMEASE PROTEIN YDCV"/>
    <property type="match status" value="1"/>
</dbReference>
<dbReference type="SUPFAM" id="SSF161098">
    <property type="entry name" value="MetI-like"/>
    <property type="match status" value="1"/>
</dbReference>
<keyword evidence="2 8" id="KW-0813">Transport</keyword>
<evidence type="ECO:0000256" key="6">
    <source>
        <dbReference type="ARBA" id="ARBA00022989"/>
    </source>
</evidence>
<feature type="transmembrane region" description="Helical" evidence="8">
    <location>
        <begin position="120"/>
        <end position="144"/>
    </location>
</feature>
<dbReference type="InterPro" id="IPR000515">
    <property type="entry name" value="MetI-like"/>
</dbReference>
<evidence type="ECO:0000256" key="1">
    <source>
        <dbReference type="ARBA" id="ARBA00004429"/>
    </source>
</evidence>
<dbReference type="Gene3D" id="1.10.3720.10">
    <property type="entry name" value="MetI-like"/>
    <property type="match status" value="1"/>
</dbReference>
<evidence type="ECO:0000313" key="10">
    <source>
        <dbReference type="EMBL" id="MBB5430675.1"/>
    </source>
</evidence>
<evidence type="ECO:0000256" key="8">
    <source>
        <dbReference type="RuleBase" id="RU363032"/>
    </source>
</evidence>
<comment type="subcellular location">
    <subcellularLocation>
        <location evidence="1">Cell inner membrane</location>
        <topology evidence="1">Multi-pass membrane protein</topology>
    </subcellularLocation>
    <subcellularLocation>
        <location evidence="8">Cell membrane</location>
        <topology evidence="8">Multi-pass membrane protein</topology>
    </subcellularLocation>
</comment>
<dbReference type="PANTHER" id="PTHR43357">
    <property type="entry name" value="INNER MEMBRANE ABC TRANSPORTER PERMEASE PROTEIN YDCV"/>
    <property type="match status" value="1"/>
</dbReference>
<feature type="transmembrane region" description="Helical" evidence="8">
    <location>
        <begin position="86"/>
        <end position="108"/>
    </location>
</feature>
<keyword evidence="7 8" id="KW-0472">Membrane</keyword>
<organism evidence="10 11">
    <name type="scientific">Nocardiopsis composta</name>
    <dbReference type="NCBI Taxonomy" id="157465"/>
    <lineage>
        <taxon>Bacteria</taxon>
        <taxon>Bacillati</taxon>
        <taxon>Actinomycetota</taxon>
        <taxon>Actinomycetes</taxon>
        <taxon>Streptosporangiales</taxon>
        <taxon>Nocardiopsidaceae</taxon>
        <taxon>Nocardiopsis</taxon>
    </lineage>
</organism>
<sequence>MTAAPADTTTAARPPARPDRARLRLLPLWAFCALVGAWLVLPALVVVPLSFTDKASLAFPPTGWSTRWYANFFTDPQWSRSLLDSLTVALAVTATATVLGTAAALGLTRARIGGLPLAQGALLAPVIVPGVVVAIGMYGLFLQLRLTGTFFGFLMAHTVLALPFVVIPVTAALRGFDTRYEQAAAVMGAGRLTAFRTVTLPMIAPGVAAGALFAFVTSFDEVVVSLFVQSPYLRTLPVQMYSSVTRDTDPTIAAAATLIICTTTALVTAAALLMSRRSHAG</sequence>
<accession>A0A7W8VC75</accession>
<proteinExistence type="inferred from homology"/>
<dbReference type="InterPro" id="IPR035906">
    <property type="entry name" value="MetI-like_sf"/>
</dbReference>
<dbReference type="AlphaFoldDB" id="A0A7W8VC75"/>
<feature type="transmembrane region" description="Helical" evidence="8">
    <location>
        <begin position="252"/>
        <end position="274"/>
    </location>
</feature>
<evidence type="ECO:0000259" key="9">
    <source>
        <dbReference type="PROSITE" id="PS50928"/>
    </source>
</evidence>
<evidence type="ECO:0000256" key="4">
    <source>
        <dbReference type="ARBA" id="ARBA00022519"/>
    </source>
</evidence>
<dbReference type="Pfam" id="PF00528">
    <property type="entry name" value="BPD_transp_1"/>
    <property type="match status" value="1"/>
</dbReference>
<evidence type="ECO:0000313" key="11">
    <source>
        <dbReference type="Proteomes" id="UP000572635"/>
    </source>
</evidence>
<feature type="domain" description="ABC transmembrane type-1" evidence="9">
    <location>
        <begin position="82"/>
        <end position="271"/>
    </location>
</feature>
<feature type="transmembrane region" description="Helical" evidence="8">
    <location>
        <begin position="194"/>
        <end position="216"/>
    </location>
</feature>
<keyword evidence="6 8" id="KW-1133">Transmembrane helix</keyword>
<dbReference type="Proteomes" id="UP000572635">
    <property type="component" value="Unassembled WGS sequence"/>
</dbReference>
<evidence type="ECO:0000256" key="2">
    <source>
        <dbReference type="ARBA" id="ARBA00022448"/>
    </source>
</evidence>
<reference evidence="10 11" key="1">
    <citation type="submission" date="2020-08" db="EMBL/GenBank/DDBJ databases">
        <title>Sequencing the genomes of 1000 actinobacteria strains.</title>
        <authorList>
            <person name="Klenk H.-P."/>
        </authorList>
    </citation>
    <scope>NUCLEOTIDE SEQUENCE [LARGE SCALE GENOMIC DNA]</scope>
    <source>
        <strain evidence="10 11">DSM 44551</strain>
    </source>
</reference>
<gene>
    <name evidence="10" type="ORF">HDA36_000759</name>
</gene>
<keyword evidence="4" id="KW-0997">Cell inner membrane</keyword>
<dbReference type="EMBL" id="JACHDB010000001">
    <property type="protein sequence ID" value="MBB5430675.1"/>
    <property type="molecule type" value="Genomic_DNA"/>
</dbReference>
<comment type="similarity">
    <text evidence="8">Belongs to the binding-protein-dependent transport system permease family.</text>
</comment>
<name>A0A7W8VC75_9ACTN</name>
<dbReference type="PROSITE" id="PS50928">
    <property type="entry name" value="ABC_TM1"/>
    <property type="match status" value="1"/>
</dbReference>
<feature type="transmembrane region" description="Helical" evidence="8">
    <location>
        <begin position="26"/>
        <end position="51"/>
    </location>
</feature>